<dbReference type="Proteomes" id="UP000009183">
    <property type="component" value="Chromosome 13"/>
</dbReference>
<dbReference type="AlphaFoldDB" id="F6HBD8"/>
<dbReference type="EMBL" id="FN595509">
    <property type="protein sequence ID" value="CCB49540.1"/>
    <property type="molecule type" value="Genomic_DNA"/>
</dbReference>
<dbReference type="HOGENOM" id="CLU_2872186_0_0_1"/>
<dbReference type="PaxDb" id="29760-VIT_13s0064g00240.t01"/>
<dbReference type="InParanoid" id="F6HBD8"/>
<reference evidence="2" key="1">
    <citation type="journal article" date="2007" name="Nature">
        <title>The grapevine genome sequence suggests ancestral hexaploidization in major angiosperm phyla.</title>
        <authorList>
            <consortium name="The French-Italian Public Consortium for Grapevine Genome Characterization."/>
            <person name="Jaillon O."/>
            <person name="Aury J.-M."/>
            <person name="Noel B."/>
            <person name="Policriti A."/>
            <person name="Clepet C."/>
            <person name="Casagrande A."/>
            <person name="Choisne N."/>
            <person name="Aubourg S."/>
            <person name="Vitulo N."/>
            <person name="Jubin C."/>
            <person name="Vezzi A."/>
            <person name="Legeai F."/>
            <person name="Hugueney P."/>
            <person name="Dasilva C."/>
            <person name="Horner D."/>
            <person name="Mica E."/>
            <person name="Jublot D."/>
            <person name="Poulain J."/>
            <person name="Bruyere C."/>
            <person name="Billault A."/>
            <person name="Segurens B."/>
            <person name="Gouyvenoux M."/>
            <person name="Ugarte E."/>
            <person name="Cattonaro F."/>
            <person name="Anthouard V."/>
            <person name="Vico V."/>
            <person name="Del Fabbro C."/>
            <person name="Alaux M."/>
            <person name="Di Gaspero G."/>
            <person name="Dumas V."/>
            <person name="Felice N."/>
            <person name="Paillard S."/>
            <person name="Juman I."/>
            <person name="Moroldo M."/>
            <person name="Scalabrin S."/>
            <person name="Canaguier A."/>
            <person name="Le Clainche I."/>
            <person name="Malacrida G."/>
            <person name="Durand E."/>
            <person name="Pesole G."/>
            <person name="Laucou V."/>
            <person name="Chatelet P."/>
            <person name="Merdinoglu D."/>
            <person name="Delledonne M."/>
            <person name="Pezzotti M."/>
            <person name="Lecharny A."/>
            <person name="Scarpelli C."/>
            <person name="Artiguenave F."/>
            <person name="Pe M.E."/>
            <person name="Valle G."/>
            <person name="Morgante M."/>
            <person name="Caboche M."/>
            <person name="Adam-Blondon A.-F."/>
            <person name="Weissenbach J."/>
            <person name="Quetier F."/>
            <person name="Wincker P."/>
        </authorList>
    </citation>
    <scope>NUCLEOTIDE SEQUENCE [LARGE SCALE GENOMIC DNA]</scope>
    <source>
        <strain evidence="2">cv. Pinot noir / PN40024</strain>
    </source>
</reference>
<sequence>MACSLIERETIKYHSTVIIMQEGHKLNLIRWKMCFWTILCSCIIRNPVNEILLTKNQRLCVFCFTYDTIVDW</sequence>
<proteinExistence type="predicted"/>
<name>F6HBD8_VITVI</name>
<organism evidence="1 2">
    <name type="scientific">Vitis vinifera</name>
    <name type="common">Grape</name>
    <dbReference type="NCBI Taxonomy" id="29760"/>
    <lineage>
        <taxon>Eukaryota</taxon>
        <taxon>Viridiplantae</taxon>
        <taxon>Streptophyta</taxon>
        <taxon>Embryophyta</taxon>
        <taxon>Tracheophyta</taxon>
        <taxon>Spermatophyta</taxon>
        <taxon>Magnoliopsida</taxon>
        <taxon>eudicotyledons</taxon>
        <taxon>Gunneridae</taxon>
        <taxon>Pentapetalae</taxon>
        <taxon>rosids</taxon>
        <taxon>Vitales</taxon>
        <taxon>Vitaceae</taxon>
        <taxon>Viteae</taxon>
        <taxon>Vitis</taxon>
    </lineage>
</organism>
<keyword evidence="2" id="KW-1185">Reference proteome</keyword>
<protein>
    <submittedName>
        <fullName evidence="1">Uncharacterized protein</fullName>
    </submittedName>
</protein>
<evidence type="ECO:0000313" key="1">
    <source>
        <dbReference type="EMBL" id="CCB49540.1"/>
    </source>
</evidence>
<accession>F6HBD8</accession>
<evidence type="ECO:0000313" key="2">
    <source>
        <dbReference type="Proteomes" id="UP000009183"/>
    </source>
</evidence>
<gene>
    <name evidence="1" type="ordered locus">VIT_13s0064g00240</name>
</gene>